<reference evidence="1" key="1">
    <citation type="journal article" date="2016" name="Insect Biochem. Mol. Biol.">
        <title>Multifaceted biological insights from a draft genome sequence of the tobacco hornworm moth, Manduca sexta.</title>
        <authorList>
            <person name="Kanost M.R."/>
            <person name="Arrese E.L."/>
            <person name="Cao X."/>
            <person name="Chen Y.R."/>
            <person name="Chellapilla S."/>
            <person name="Goldsmith M.R."/>
            <person name="Grosse-Wilde E."/>
            <person name="Heckel D.G."/>
            <person name="Herndon N."/>
            <person name="Jiang H."/>
            <person name="Papanicolaou A."/>
            <person name="Qu J."/>
            <person name="Soulages J.L."/>
            <person name="Vogel H."/>
            <person name="Walters J."/>
            <person name="Waterhouse R.M."/>
            <person name="Ahn S.J."/>
            <person name="Almeida F.C."/>
            <person name="An C."/>
            <person name="Aqrawi P."/>
            <person name="Bretschneider A."/>
            <person name="Bryant W.B."/>
            <person name="Bucks S."/>
            <person name="Chao H."/>
            <person name="Chevignon G."/>
            <person name="Christen J.M."/>
            <person name="Clarke D.F."/>
            <person name="Dittmer N.T."/>
            <person name="Ferguson L.C.F."/>
            <person name="Garavelou S."/>
            <person name="Gordon K.H.J."/>
            <person name="Gunaratna R.T."/>
            <person name="Han Y."/>
            <person name="Hauser F."/>
            <person name="He Y."/>
            <person name="Heidel-Fischer H."/>
            <person name="Hirsh A."/>
            <person name="Hu Y."/>
            <person name="Jiang H."/>
            <person name="Kalra D."/>
            <person name="Klinner C."/>
            <person name="Konig C."/>
            <person name="Kovar C."/>
            <person name="Kroll A.R."/>
            <person name="Kuwar S.S."/>
            <person name="Lee S.L."/>
            <person name="Lehman R."/>
            <person name="Li K."/>
            <person name="Li Z."/>
            <person name="Liang H."/>
            <person name="Lovelace S."/>
            <person name="Lu Z."/>
            <person name="Mansfield J.H."/>
            <person name="McCulloch K.J."/>
            <person name="Mathew T."/>
            <person name="Morton B."/>
            <person name="Muzny D.M."/>
            <person name="Neunemann D."/>
            <person name="Ongeri F."/>
            <person name="Pauchet Y."/>
            <person name="Pu L.L."/>
            <person name="Pyrousis I."/>
            <person name="Rao X.J."/>
            <person name="Redding A."/>
            <person name="Roesel C."/>
            <person name="Sanchez-Gracia A."/>
            <person name="Schaack S."/>
            <person name="Shukla A."/>
            <person name="Tetreau G."/>
            <person name="Wang Y."/>
            <person name="Xiong G.H."/>
            <person name="Traut W."/>
            <person name="Walsh T.K."/>
            <person name="Worley K.C."/>
            <person name="Wu D."/>
            <person name="Wu W."/>
            <person name="Wu Y.Q."/>
            <person name="Zhang X."/>
            <person name="Zou Z."/>
            <person name="Zucker H."/>
            <person name="Briscoe A.D."/>
            <person name="Burmester T."/>
            <person name="Clem R.J."/>
            <person name="Feyereisen R."/>
            <person name="Grimmelikhuijzen C.J.P."/>
            <person name="Hamodrakas S.J."/>
            <person name="Hansson B.S."/>
            <person name="Huguet E."/>
            <person name="Jermiin L.S."/>
            <person name="Lan Q."/>
            <person name="Lehman H.K."/>
            <person name="Lorenzen M."/>
            <person name="Merzendorfer H."/>
            <person name="Michalopoulos I."/>
            <person name="Morton D.B."/>
            <person name="Muthukrishnan S."/>
            <person name="Oakeshott J.G."/>
            <person name="Palmer W."/>
            <person name="Park Y."/>
            <person name="Passarelli A.L."/>
            <person name="Rozas J."/>
            <person name="Schwartz L.M."/>
            <person name="Smith W."/>
            <person name="Southgate A."/>
            <person name="Vilcinskas A."/>
            <person name="Vogt R."/>
            <person name="Wang P."/>
            <person name="Werren J."/>
            <person name="Yu X.Q."/>
            <person name="Zhou J.J."/>
            <person name="Brown S.J."/>
            <person name="Scherer S.E."/>
            <person name="Richards S."/>
            <person name="Blissard G.W."/>
        </authorList>
    </citation>
    <scope>NUCLEOTIDE SEQUENCE</scope>
</reference>
<protein>
    <submittedName>
        <fullName evidence="1">Uncharacterized protein</fullName>
    </submittedName>
</protein>
<organism evidence="1 2">
    <name type="scientific">Manduca sexta</name>
    <name type="common">Tobacco hawkmoth</name>
    <name type="synonym">Tobacco hornworm</name>
    <dbReference type="NCBI Taxonomy" id="7130"/>
    <lineage>
        <taxon>Eukaryota</taxon>
        <taxon>Metazoa</taxon>
        <taxon>Ecdysozoa</taxon>
        <taxon>Arthropoda</taxon>
        <taxon>Hexapoda</taxon>
        <taxon>Insecta</taxon>
        <taxon>Pterygota</taxon>
        <taxon>Neoptera</taxon>
        <taxon>Endopterygota</taxon>
        <taxon>Lepidoptera</taxon>
        <taxon>Glossata</taxon>
        <taxon>Ditrysia</taxon>
        <taxon>Bombycoidea</taxon>
        <taxon>Sphingidae</taxon>
        <taxon>Sphinginae</taxon>
        <taxon>Sphingini</taxon>
        <taxon>Manduca</taxon>
    </lineage>
</organism>
<evidence type="ECO:0000313" key="1">
    <source>
        <dbReference type="EMBL" id="KAG6464470.1"/>
    </source>
</evidence>
<keyword evidence="2" id="KW-1185">Reference proteome</keyword>
<proteinExistence type="predicted"/>
<accession>A0A921ZVI4</accession>
<reference evidence="1" key="2">
    <citation type="submission" date="2020-12" db="EMBL/GenBank/DDBJ databases">
        <authorList>
            <person name="Kanost M."/>
        </authorList>
    </citation>
    <scope>NUCLEOTIDE SEQUENCE</scope>
</reference>
<sequence length="233" mass="27295">MADDEERLLPMLFFQETTGKRDFRHGEIKPKIETVYQGKSKCVRIRPPPLKYFHTMNEWKTPTLPMELFVTSKDVVRTNPRLGQRTYERPPDLNLAQVRKTRPRLVMTPAVSIDDMEDENARQILLKNIYKATATKSMEDTAAYFPVNSVQAPFPGLPAAANPFVFPKLNPSYVSPEWRMDSVTWEKKRLRAYCNPTKDFWMDQQLPKCRACREYATMKAYRTKRRQMKSGNH</sequence>
<dbReference type="Proteomes" id="UP000791440">
    <property type="component" value="Unassembled WGS sequence"/>
</dbReference>
<gene>
    <name evidence="1" type="ORF">O3G_MSEX014534</name>
</gene>
<evidence type="ECO:0000313" key="2">
    <source>
        <dbReference type="Proteomes" id="UP000791440"/>
    </source>
</evidence>
<name>A0A921ZVI4_MANSE</name>
<dbReference type="EMBL" id="JH669176">
    <property type="protein sequence ID" value="KAG6464470.1"/>
    <property type="molecule type" value="Genomic_DNA"/>
</dbReference>
<dbReference type="AlphaFoldDB" id="A0A921ZVI4"/>
<comment type="caution">
    <text evidence="1">The sequence shown here is derived from an EMBL/GenBank/DDBJ whole genome shotgun (WGS) entry which is preliminary data.</text>
</comment>